<keyword evidence="4 5" id="KW-0408">Iron</keyword>
<dbReference type="InterPro" id="IPR027443">
    <property type="entry name" value="IPNS-like_sf"/>
</dbReference>
<dbReference type="PROSITE" id="PS51471">
    <property type="entry name" value="FE2OG_OXY"/>
    <property type="match status" value="1"/>
</dbReference>
<evidence type="ECO:0000313" key="8">
    <source>
        <dbReference type="Proteomes" id="UP001174677"/>
    </source>
</evidence>
<gene>
    <name evidence="7" type="ORF">P3X46_032877</name>
</gene>
<keyword evidence="8" id="KW-1185">Reference proteome</keyword>
<dbReference type="Gene3D" id="2.60.120.330">
    <property type="entry name" value="B-lactam Antibiotic, Isopenicillin N Synthase, Chain"/>
    <property type="match status" value="1"/>
</dbReference>
<comment type="caution">
    <text evidence="7">The sequence shown here is derived from an EMBL/GenBank/DDBJ whole genome shotgun (WGS) entry which is preliminary data.</text>
</comment>
<evidence type="ECO:0000256" key="5">
    <source>
        <dbReference type="RuleBase" id="RU003682"/>
    </source>
</evidence>
<protein>
    <recommendedName>
        <fullName evidence="6">Fe2OG dioxygenase domain-containing protein</fullName>
    </recommendedName>
</protein>
<comment type="similarity">
    <text evidence="1 5">Belongs to the iron/ascorbate-dependent oxidoreductase family.</text>
</comment>
<dbReference type="InterPro" id="IPR005123">
    <property type="entry name" value="Oxoglu/Fe-dep_dioxygenase_dom"/>
</dbReference>
<dbReference type="EMBL" id="JARPOI010000018">
    <property type="protein sequence ID" value="KAJ9135725.1"/>
    <property type="molecule type" value="Genomic_DNA"/>
</dbReference>
<evidence type="ECO:0000259" key="6">
    <source>
        <dbReference type="PROSITE" id="PS51471"/>
    </source>
</evidence>
<dbReference type="Proteomes" id="UP001174677">
    <property type="component" value="Chromosome 18"/>
</dbReference>
<reference evidence="7 8" key="1">
    <citation type="journal article" date="2023" name="Plant Biotechnol. J.">
        <title>Chromosome-level wild Hevea brasiliensis genome provides new tools for genomic-assisted breeding and valuable loci to elevate rubber yield.</title>
        <authorList>
            <person name="Cheng H."/>
            <person name="Song X."/>
            <person name="Hu Y."/>
            <person name="Wu T."/>
            <person name="Yang Q."/>
            <person name="An Z."/>
            <person name="Feng S."/>
            <person name="Deng Z."/>
            <person name="Wu W."/>
            <person name="Zeng X."/>
            <person name="Tu M."/>
            <person name="Wang X."/>
            <person name="Huang H."/>
        </authorList>
    </citation>
    <scope>NUCLEOTIDE SEQUENCE [LARGE SCALE GENOMIC DNA]</scope>
    <source>
        <strain evidence="7">MT/VB/25A 57/8</strain>
    </source>
</reference>
<dbReference type="InterPro" id="IPR044861">
    <property type="entry name" value="IPNS-like_FE2OG_OXY"/>
</dbReference>
<dbReference type="PANTHER" id="PTHR10209">
    <property type="entry name" value="OXIDOREDUCTASE, 2OG-FE II OXYGENASE FAMILY PROTEIN"/>
    <property type="match status" value="1"/>
</dbReference>
<dbReference type="InterPro" id="IPR026992">
    <property type="entry name" value="DIOX_N"/>
</dbReference>
<dbReference type="Pfam" id="PF14226">
    <property type="entry name" value="DIOX_N"/>
    <property type="match status" value="1"/>
</dbReference>
<proteinExistence type="inferred from homology"/>
<dbReference type="PANTHER" id="PTHR10209:SF751">
    <property type="entry name" value="OS06G0255100 PROTEIN"/>
    <property type="match status" value="1"/>
</dbReference>
<dbReference type="Pfam" id="PF03171">
    <property type="entry name" value="2OG-FeII_Oxy"/>
    <property type="match status" value="1"/>
</dbReference>
<accession>A0ABQ9KHE2</accession>
<organism evidence="7 8">
    <name type="scientific">Hevea brasiliensis</name>
    <name type="common">Para rubber tree</name>
    <name type="synonym">Siphonia brasiliensis</name>
    <dbReference type="NCBI Taxonomy" id="3981"/>
    <lineage>
        <taxon>Eukaryota</taxon>
        <taxon>Viridiplantae</taxon>
        <taxon>Streptophyta</taxon>
        <taxon>Embryophyta</taxon>
        <taxon>Tracheophyta</taxon>
        <taxon>Spermatophyta</taxon>
        <taxon>Magnoliopsida</taxon>
        <taxon>eudicotyledons</taxon>
        <taxon>Gunneridae</taxon>
        <taxon>Pentapetalae</taxon>
        <taxon>rosids</taxon>
        <taxon>fabids</taxon>
        <taxon>Malpighiales</taxon>
        <taxon>Euphorbiaceae</taxon>
        <taxon>Crotonoideae</taxon>
        <taxon>Micrandreae</taxon>
        <taxon>Hevea</taxon>
    </lineage>
</organism>
<keyword evidence="3 5" id="KW-0560">Oxidoreductase</keyword>
<evidence type="ECO:0000256" key="4">
    <source>
        <dbReference type="ARBA" id="ARBA00023004"/>
    </source>
</evidence>
<sequence length="401" mass="44856">MFLLGCTNFKPTLHCLQVAETPLRNLRQFTKSPTKPSIMAVKGGAHQDYNHLDELKKFDDSKMGVKGLVDSGLTSIPRMFVHPTETLSDLKSVARSASQVIPIIDLSGVDSDMRPAIVEQVSHACRKLGFFQIVNHGLPLEVLNRTIAAVKAFHELPTEVKNQWYRRETSTGVAFFSNVDMYKAKAASWRDTLQVRLGPVPSVVDDIPEICRNEILEWSRQASQLAEILMELLCEGLGLNAGKLKEMTFLESKGLVGHYYPHCPQPDLTFGITSHTDPGILTLLLQDQIGGLQVKHGEEWVEVKPIPGALVINIGDILQILSNDEYKSVDHRVLANPSPDPRVSIAIFFTAGKRDGLYGPFPELVSPEKPALYRQFVLNDYITRFFTKDLADKTLTNYYRI</sequence>
<evidence type="ECO:0000256" key="3">
    <source>
        <dbReference type="ARBA" id="ARBA00023002"/>
    </source>
</evidence>
<name>A0ABQ9KHE2_HEVBR</name>
<evidence type="ECO:0000256" key="2">
    <source>
        <dbReference type="ARBA" id="ARBA00022723"/>
    </source>
</evidence>
<evidence type="ECO:0000256" key="1">
    <source>
        <dbReference type="ARBA" id="ARBA00008056"/>
    </source>
</evidence>
<evidence type="ECO:0000313" key="7">
    <source>
        <dbReference type="EMBL" id="KAJ9135725.1"/>
    </source>
</evidence>
<feature type="domain" description="Fe2OG dioxygenase" evidence="6">
    <location>
        <begin position="248"/>
        <end position="351"/>
    </location>
</feature>
<dbReference type="SUPFAM" id="SSF51197">
    <property type="entry name" value="Clavaminate synthase-like"/>
    <property type="match status" value="1"/>
</dbReference>
<keyword evidence="2 5" id="KW-0479">Metal-binding</keyword>